<dbReference type="GO" id="GO:0046872">
    <property type="term" value="F:metal ion binding"/>
    <property type="evidence" value="ECO:0007669"/>
    <property type="project" value="UniProtKB-KW"/>
</dbReference>
<dbReference type="SUPFAM" id="SSF46626">
    <property type="entry name" value="Cytochrome c"/>
    <property type="match status" value="1"/>
</dbReference>
<keyword evidence="3 6" id="KW-0479">Metal-binding</keyword>
<dbReference type="InterPro" id="IPR009056">
    <property type="entry name" value="Cyt_c-like_dom"/>
</dbReference>
<evidence type="ECO:0000256" key="1">
    <source>
        <dbReference type="ARBA" id="ARBA00010062"/>
    </source>
</evidence>
<evidence type="ECO:0000256" key="7">
    <source>
        <dbReference type="SAM" id="SignalP"/>
    </source>
</evidence>
<dbReference type="Pfam" id="PF13458">
    <property type="entry name" value="Peripla_BP_6"/>
    <property type="match status" value="1"/>
</dbReference>
<name>W4M1C0_9BACT</name>
<dbReference type="GO" id="GO:0020037">
    <property type="term" value="F:heme binding"/>
    <property type="evidence" value="ECO:0007669"/>
    <property type="project" value="InterPro"/>
</dbReference>
<keyword evidence="2 6" id="KW-0349">Heme</keyword>
<feature type="signal peptide" evidence="7">
    <location>
        <begin position="1"/>
        <end position="33"/>
    </location>
</feature>
<organism evidence="9 10">
    <name type="scientific">Candidatus Entotheonella gemina</name>
    <dbReference type="NCBI Taxonomy" id="1429439"/>
    <lineage>
        <taxon>Bacteria</taxon>
        <taxon>Pseudomonadati</taxon>
        <taxon>Nitrospinota/Tectimicrobiota group</taxon>
        <taxon>Candidatus Tectimicrobiota</taxon>
        <taxon>Candidatus Entotheonellia</taxon>
        <taxon>Candidatus Entotheonellales</taxon>
        <taxon>Candidatus Entotheonellaceae</taxon>
        <taxon>Candidatus Entotheonella</taxon>
    </lineage>
</organism>
<evidence type="ECO:0000256" key="6">
    <source>
        <dbReference type="PROSITE-ProRule" id="PRU00433"/>
    </source>
</evidence>
<dbReference type="InterPro" id="IPR028082">
    <property type="entry name" value="Peripla_BP_I"/>
</dbReference>
<dbReference type="InterPro" id="IPR028081">
    <property type="entry name" value="Leu-bd"/>
</dbReference>
<dbReference type="PROSITE" id="PS51007">
    <property type="entry name" value="CYTC"/>
    <property type="match status" value="1"/>
</dbReference>
<dbReference type="AlphaFoldDB" id="W4M1C0"/>
<accession>W4M1C0</accession>
<protein>
    <recommendedName>
        <fullName evidence="8">Cytochrome c domain-containing protein</fullName>
    </recommendedName>
</protein>
<comment type="caution">
    <text evidence="9">The sequence shown here is derived from an EMBL/GenBank/DDBJ whole genome shotgun (WGS) entry which is preliminary data.</text>
</comment>
<dbReference type="GO" id="GO:0009055">
    <property type="term" value="F:electron transfer activity"/>
    <property type="evidence" value="ECO:0007669"/>
    <property type="project" value="InterPro"/>
</dbReference>
<reference evidence="9 10" key="1">
    <citation type="journal article" date="2014" name="Nature">
        <title>An environmental bacterial taxon with a large and distinct metabolic repertoire.</title>
        <authorList>
            <person name="Wilson M.C."/>
            <person name="Mori T."/>
            <person name="Ruckert C."/>
            <person name="Uria A.R."/>
            <person name="Helf M.J."/>
            <person name="Takada K."/>
            <person name="Gernert C."/>
            <person name="Steffens U.A."/>
            <person name="Heycke N."/>
            <person name="Schmitt S."/>
            <person name="Rinke C."/>
            <person name="Helfrich E.J."/>
            <person name="Brachmann A.O."/>
            <person name="Gurgui C."/>
            <person name="Wakimoto T."/>
            <person name="Kracht M."/>
            <person name="Crusemann M."/>
            <person name="Hentschel U."/>
            <person name="Abe I."/>
            <person name="Matsunaga S."/>
            <person name="Kalinowski J."/>
            <person name="Takeyama H."/>
            <person name="Piel J."/>
        </authorList>
    </citation>
    <scope>NUCLEOTIDE SEQUENCE [LARGE SCALE GENOMIC DNA]</scope>
    <source>
        <strain evidence="10">TSY2</strain>
    </source>
</reference>
<dbReference type="EMBL" id="AZHX01001429">
    <property type="protein sequence ID" value="ETX03467.1"/>
    <property type="molecule type" value="Genomic_DNA"/>
</dbReference>
<sequence>MMRFRTREPALPPLLLLAVLVALLLLASASASALTPQEQRGQHIYLQGTSPSGGEITAVLGREGIDVSASVMPCVKCHGHDGRGKPEGGVTPSNITWEALTKPYGVTHPSGRTHPPYTERRLKRAITMGLDAAGQRLHVVMPRYQFAHQDLADLVAYLKQLGKSQDPGLTATTIRIGTILPPSGSFADMRHAIKAVLTAYFDQINRQGGIYNRRVELRFAETPEAPDARVRAARAFLEEAQVFALTGSFMADGVAELTTLIQAQQVPLVGVFTLYPQVSFPLNPYVFYLYAGLAEQGRALAAFAAAKYAPHRPRAAIVHPDEHHARAAAEAIAMQCQELGWKAVERISVPHGQFNVTHLVRQLHDTQTEMVFWLGPSTATMAFFQEADQHDWTPMVLLPSALAGRESFRVPERFHRRLLVSFPTLPSDHTPRGMEEYHQLAASQQLPPRHLATQFTTLASAKILVEGLKRTGREVSRQKLIEALEGIYEFYTGLTPAMTYGPNRRIGAQGAYIVTLDLKTKRFVPVSSWIEPD</sequence>
<dbReference type="InterPro" id="IPR036909">
    <property type="entry name" value="Cyt_c-like_dom_sf"/>
</dbReference>
<dbReference type="PANTHER" id="PTHR47235:SF1">
    <property type="entry name" value="BLR6548 PROTEIN"/>
    <property type="match status" value="1"/>
</dbReference>
<proteinExistence type="inferred from homology"/>
<evidence type="ECO:0000256" key="5">
    <source>
        <dbReference type="ARBA" id="ARBA00023004"/>
    </source>
</evidence>
<evidence type="ECO:0000259" key="8">
    <source>
        <dbReference type="PROSITE" id="PS51007"/>
    </source>
</evidence>
<comment type="similarity">
    <text evidence="1">Belongs to the leucine-binding protein family.</text>
</comment>
<dbReference type="SUPFAM" id="SSF53822">
    <property type="entry name" value="Periplasmic binding protein-like I"/>
    <property type="match status" value="1"/>
</dbReference>
<keyword evidence="5 6" id="KW-0408">Iron</keyword>
<evidence type="ECO:0000313" key="10">
    <source>
        <dbReference type="Proteomes" id="UP000019140"/>
    </source>
</evidence>
<dbReference type="HOGENOM" id="CLU_037508_0_0_7"/>
<dbReference type="Pfam" id="PF00034">
    <property type="entry name" value="Cytochrom_C"/>
    <property type="match status" value="1"/>
</dbReference>
<keyword evidence="10" id="KW-1185">Reference proteome</keyword>
<dbReference type="Proteomes" id="UP000019140">
    <property type="component" value="Unassembled WGS sequence"/>
</dbReference>
<dbReference type="Gene3D" id="1.10.760.10">
    <property type="entry name" value="Cytochrome c-like domain"/>
    <property type="match status" value="1"/>
</dbReference>
<dbReference type="Gene3D" id="3.40.50.2300">
    <property type="match status" value="2"/>
</dbReference>
<feature type="chain" id="PRO_5004844727" description="Cytochrome c domain-containing protein" evidence="7">
    <location>
        <begin position="34"/>
        <end position="533"/>
    </location>
</feature>
<dbReference type="PANTHER" id="PTHR47235">
    <property type="entry name" value="BLR6548 PROTEIN"/>
    <property type="match status" value="1"/>
</dbReference>
<evidence type="ECO:0000256" key="3">
    <source>
        <dbReference type="ARBA" id="ARBA00022723"/>
    </source>
</evidence>
<evidence type="ECO:0000313" key="9">
    <source>
        <dbReference type="EMBL" id="ETX03467.1"/>
    </source>
</evidence>
<keyword evidence="4 7" id="KW-0732">Signal</keyword>
<feature type="domain" description="Cytochrome c" evidence="8">
    <location>
        <begin position="36"/>
        <end position="162"/>
    </location>
</feature>
<evidence type="ECO:0000256" key="2">
    <source>
        <dbReference type="ARBA" id="ARBA00022617"/>
    </source>
</evidence>
<evidence type="ECO:0000256" key="4">
    <source>
        <dbReference type="ARBA" id="ARBA00022729"/>
    </source>
</evidence>
<gene>
    <name evidence="9" type="ORF">ETSY2_33395</name>
</gene>